<dbReference type="InterPro" id="IPR004358">
    <property type="entry name" value="Sig_transdc_His_kin-like_C"/>
</dbReference>
<dbReference type="SUPFAM" id="SSF55874">
    <property type="entry name" value="ATPase domain of HSP90 chaperone/DNA topoisomerase II/histidine kinase"/>
    <property type="match status" value="1"/>
</dbReference>
<evidence type="ECO:0000259" key="8">
    <source>
        <dbReference type="PROSITE" id="PS50109"/>
    </source>
</evidence>
<dbReference type="EMBL" id="QFYQ01000001">
    <property type="protein sequence ID" value="RAK53350.1"/>
    <property type="molecule type" value="Genomic_DNA"/>
</dbReference>
<dbReference type="PROSITE" id="PS50109">
    <property type="entry name" value="HIS_KIN"/>
    <property type="match status" value="1"/>
</dbReference>
<evidence type="ECO:0000256" key="3">
    <source>
        <dbReference type="ARBA" id="ARBA00022553"/>
    </source>
</evidence>
<dbReference type="EC" id="2.7.13.3" evidence="2"/>
<dbReference type="SUPFAM" id="SSF55785">
    <property type="entry name" value="PYP-like sensor domain (PAS domain)"/>
    <property type="match status" value="2"/>
</dbReference>
<keyword evidence="3" id="KW-0597">Phosphoprotein</keyword>
<dbReference type="Gene3D" id="3.30.450.20">
    <property type="entry name" value="PAS domain"/>
    <property type="match status" value="1"/>
</dbReference>
<evidence type="ECO:0000256" key="6">
    <source>
        <dbReference type="ARBA" id="ARBA00023012"/>
    </source>
</evidence>
<evidence type="ECO:0000313" key="10">
    <source>
        <dbReference type="Proteomes" id="UP000249254"/>
    </source>
</evidence>
<dbReference type="Proteomes" id="UP000249254">
    <property type="component" value="Unassembled WGS sequence"/>
</dbReference>
<dbReference type="Gene3D" id="1.10.287.130">
    <property type="match status" value="1"/>
</dbReference>
<reference evidence="10" key="1">
    <citation type="submission" date="2018-05" db="EMBL/GenBank/DDBJ databases">
        <authorList>
            <person name="Li X."/>
        </authorList>
    </citation>
    <scope>NUCLEOTIDE SEQUENCE [LARGE SCALE GENOMIC DNA]</scope>
    <source>
        <strain evidence="10">LX32</strain>
    </source>
</reference>
<dbReference type="AlphaFoldDB" id="A0A328AF54"/>
<dbReference type="PANTHER" id="PTHR43711:SF1">
    <property type="entry name" value="HISTIDINE KINASE 1"/>
    <property type="match status" value="1"/>
</dbReference>
<evidence type="ECO:0000313" key="9">
    <source>
        <dbReference type="EMBL" id="RAK53350.1"/>
    </source>
</evidence>
<dbReference type="PRINTS" id="PR00344">
    <property type="entry name" value="BCTRLSENSOR"/>
</dbReference>
<dbReference type="PANTHER" id="PTHR43711">
    <property type="entry name" value="TWO-COMPONENT HISTIDINE KINASE"/>
    <property type="match status" value="1"/>
</dbReference>
<evidence type="ECO:0000256" key="7">
    <source>
        <dbReference type="SAM" id="Coils"/>
    </source>
</evidence>
<dbReference type="CDD" id="cd00082">
    <property type="entry name" value="HisKA"/>
    <property type="match status" value="1"/>
</dbReference>
<dbReference type="InterPro" id="IPR005467">
    <property type="entry name" value="His_kinase_dom"/>
</dbReference>
<keyword evidence="6" id="KW-0902">Two-component regulatory system</keyword>
<dbReference type="CDD" id="cd00075">
    <property type="entry name" value="HATPase"/>
    <property type="match status" value="1"/>
</dbReference>
<dbReference type="OrthoDB" id="9774458at2"/>
<sequence>MGAYDLILAAAAGAVSLAICAVLWALAQRRQAALQVQGLTRRLAVIENRADAAQASAEAFDSTLLAVEDGQALLASGEESLGVCARVLGVEPAEPQALVNALMRADPDHARRLRALFERGEPCAFEVRGEAGAVSVEGRAAGAIAWLRVSAAVGEDAALPTAPRFAAFLDARACPAWIAAADGSPVWVNAAWLRAVDAQDLDDAAARGLAFDRGADAIASEAANLGQKRDAVRWSTVEGRRRAFRVTAQPLEGGGVGVWTDDVTEVEEIREALKRNVEAHDETLNHIAEAVAIFGEGKRLMFHNAAFAELWGLEPAWLADRPTHGEVLDRLRQRRRLPETADYAKWKTAELARYEQLGPAADDLWSLPDGRTLKVVRQPHPMGGLLLLFSDITGELKLKAQYNALIEVQQATLDKLSDAVAVFGSDGRLRLSNDAFAKFWQIAPAQLEAAGDFEGVVELCVPKLHDRAFWRELKGRVADPDPNARAPMTGEVKTSDSRIVAYQSRPLPDGATLIAFTDVTDAKKLESALADREAALADAERLKRDFVGNVSYELRTPLTTIIGYSELLEHSGDILSERGKQHAAAVKSAATQLARSIDDVLDMAQIDAGEMALDLEDVRVSDMLIGVAARWNERAAGAGVSIATETSEDVGLIRGDAKRLAQILDHLVENALTQTTGGGTITLGARKALGEVQLTVADTGRGIPFHVQAHIFDRFIGRERGGPGLGLALVKALTELHGGWVALESEPGAGATFTCHLPEEAQAAAAQPELGLSA</sequence>
<gene>
    <name evidence="9" type="ORF">DJ017_01805</name>
</gene>
<dbReference type="RefSeq" id="WP_111527102.1">
    <property type="nucleotide sequence ID" value="NZ_JBHRSG010000001.1"/>
</dbReference>
<keyword evidence="5 9" id="KW-0418">Kinase</keyword>
<evidence type="ECO:0000256" key="4">
    <source>
        <dbReference type="ARBA" id="ARBA00022679"/>
    </source>
</evidence>
<feature type="coiled-coil region" evidence="7">
    <location>
        <begin position="29"/>
        <end position="56"/>
    </location>
</feature>
<dbReference type="GO" id="GO:0000155">
    <property type="term" value="F:phosphorelay sensor kinase activity"/>
    <property type="evidence" value="ECO:0007669"/>
    <property type="project" value="InterPro"/>
</dbReference>
<evidence type="ECO:0000256" key="5">
    <source>
        <dbReference type="ARBA" id="ARBA00022777"/>
    </source>
</evidence>
<dbReference type="InterPro" id="IPR003661">
    <property type="entry name" value="HisK_dim/P_dom"/>
</dbReference>
<dbReference type="InterPro" id="IPR050736">
    <property type="entry name" value="Sensor_HK_Regulatory"/>
</dbReference>
<dbReference type="Pfam" id="PF12860">
    <property type="entry name" value="PAS_7"/>
    <property type="match status" value="2"/>
</dbReference>
<dbReference type="InterPro" id="IPR036890">
    <property type="entry name" value="HATPase_C_sf"/>
</dbReference>
<evidence type="ECO:0000256" key="1">
    <source>
        <dbReference type="ARBA" id="ARBA00000085"/>
    </source>
</evidence>
<keyword evidence="10" id="KW-1185">Reference proteome</keyword>
<dbReference type="InterPro" id="IPR035965">
    <property type="entry name" value="PAS-like_dom_sf"/>
</dbReference>
<name>A0A328AF54_9CAUL</name>
<dbReference type="InterPro" id="IPR003594">
    <property type="entry name" value="HATPase_dom"/>
</dbReference>
<evidence type="ECO:0000256" key="2">
    <source>
        <dbReference type="ARBA" id="ARBA00012438"/>
    </source>
</evidence>
<dbReference type="SUPFAM" id="SSF47384">
    <property type="entry name" value="Homodimeric domain of signal transducing histidine kinase"/>
    <property type="match status" value="1"/>
</dbReference>
<dbReference type="Pfam" id="PF00512">
    <property type="entry name" value="HisKA"/>
    <property type="match status" value="1"/>
</dbReference>
<dbReference type="SMART" id="SM00388">
    <property type="entry name" value="HisKA"/>
    <property type="match status" value="1"/>
</dbReference>
<comment type="catalytic activity">
    <reaction evidence="1">
        <text>ATP + protein L-histidine = ADP + protein N-phospho-L-histidine.</text>
        <dbReference type="EC" id="2.7.13.3"/>
    </reaction>
</comment>
<feature type="domain" description="Histidine kinase" evidence="8">
    <location>
        <begin position="549"/>
        <end position="761"/>
    </location>
</feature>
<comment type="caution">
    <text evidence="9">The sequence shown here is derived from an EMBL/GenBank/DDBJ whole genome shotgun (WGS) entry which is preliminary data.</text>
</comment>
<accession>A0A328AF54</accession>
<dbReference type="Pfam" id="PF02518">
    <property type="entry name" value="HATPase_c"/>
    <property type="match status" value="1"/>
</dbReference>
<keyword evidence="7" id="KW-0175">Coiled coil</keyword>
<dbReference type="SMART" id="SM00387">
    <property type="entry name" value="HATPase_c"/>
    <property type="match status" value="1"/>
</dbReference>
<dbReference type="Gene3D" id="3.30.565.10">
    <property type="entry name" value="Histidine kinase-like ATPase, C-terminal domain"/>
    <property type="match status" value="1"/>
</dbReference>
<protein>
    <recommendedName>
        <fullName evidence="2">histidine kinase</fullName>
        <ecNumber evidence="2">2.7.13.3</ecNumber>
    </recommendedName>
</protein>
<organism evidence="9 10">
    <name type="scientific">Phenylobacterium soli</name>
    <dbReference type="NCBI Taxonomy" id="2170551"/>
    <lineage>
        <taxon>Bacteria</taxon>
        <taxon>Pseudomonadati</taxon>
        <taxon>Pseudomonadota</taxon>
        <taxon>Alphaproteobacteria</taxon>
        <taxon>Caulobacterales</taxon>
        <taxon>Caulobacteraceae</taxon>
        <taxon>Phenylobacterium</taxon>
    </lineage>
</organism>
<proteinExistence type="predicted"/>
<keyword evidence="4" id="KW-0808">Transferase</keyword>
<dbReference type="InterPro" id="IPR036097">
    <property type="entry name" value="HisK_dim/P_sf"/>
</dbReference>